<evidence type="ECO:0000313" key="10">
    <source>
        <dbReference type="Proteomes" id="UP001597480"/>
    </source>
</evidence>
<dbReference type="PANTHER" id="PTHR43774:SF1">
    <property type="entry name" value="PEPTIDE METHIONINE SULFOXIDE REDUCTASE MSRA 2"/>
    <property type="match status" value="1"/>
</dbReference>
<evidence type="ECO:0000256" key="2">
    <source>
        <dbReference type="ARBA" id="ARBA00023268"/>
    </source>
</evidence>
<dbReference type="InterPro" id="IPR011057">
    <property type="entry name" value="Mss4-like_sf"/>
</dbReference>
<gene>
    <name evidence="7" type="primary">msrA</name>
    <name evidence="9" type="ORF">ACFSR3_11560</name>
</gene>
<evidence type="ECO:0000259" key="8">
    <source>
        <dbReference type="PROSITE" id="PS51790"/>
    </source>
</evidence>
<comment type="similarity">
    <text evidence="7">Belongs to the MsrA Met sulfoxide reductase family.</text>
</comment>
<dbReference type="InterPro" id="IPR002579">
    <property type="entry name" value="Met_Sox_Rdtase_MsrB_dom"/>
</dbReference>
<keyword evidence="1 7" id="KW-0560">Oxidoreductase</keyword>
<accession>A0ABW5NUS7</accession>
<comment type="catalytic activity">
    <reaction evidence="4 7">
        <text>L-methionyl-[protein] + [thioredoxin]-disulfide + H2O = L-methionyl-(S)-S-oxide-[protein] + [thioredoxin]-dithiol</text>
        <dbReference type="Rhea" id="RHEA:14217"/>
        <dbReference type="Rhea" id="RHEA-COMP:10698"/>
        <dbReference type="Rhea" id="RHEA-COMP:10700"/>
        <dbReference type="Rhea" id="RHEA-COMP:12313"/>
        <dbReference type="Rhea" id="RHEA-COMP:12315"/>
        <dbReference type="ChEBI" id="CHEBI:15377"/>
        <dbReference type="ChEBI" id="CHEBI:16044"/>
        <dbReference type="ChEBI" id="CHEBI:29950"/>
        <dbReference type="ChEBI" id="CHEBI:44120"/>
        <dbReference type="ChEBI" id="CHEBI:50058"/>
        <dbReference type="EC" id="1.8.4.11"/>
    </reaction>
</comment>
<dbReference type="Gene3D" id="2.170.150.20">
    <property type="entry name" value="Peptide methionine sulfoxide reductase"/>
    <property type="match status" value="1"/>
</dbReference>
<evidence type="ECO:0000256" key="1">
    <source>
        <dbReference type="ARBA" id="ARBA00023002"/>
    </source>
</evidence>
<dbReference type="Pfam" id="PF01625">
    <property type="entry name" value="PMSR"/>
    <property type="match status" value="1"/>
</dbReference>
<dbReference type="NCBIfam" id="TIGR00401">
    <property type="entry name" value="msrA"/>
    <property type="match status" value="1"/>
</dbReference>
<dbReference type="EC" id="1.8.4.11" evidence="7"/>
<feature type="active site" evidence="7">
    <location>
        <position position="159"/>
    </location>
</feature>
<comment type="caution">
    <text evidence="9">The sequence shown here is derived from an EMBL/GenBank/DDBJ whole genome shotgun (WGS) entry which is preliminary data.</text>
</comment>
<dbReference type="GO" id="GO:0033743">
    <property type="term" value="F:peptide-methionine (R)-S-oxide reductase activity"/>
    <property type="evidence" value="ECO:0007669"/>
    <property type="project" value="UniProtKB-EC"/>
</dbReference>
<dbReference type="EMBL" id="JBHUMD010000026">
    <property type="protein sequence ID" value="MFD2602695.1"/>
    <property type="molecule type" value="Genomic_DNA"/>
</dbReference>
<dbReference type="NCBIfam" id="NF004042">
    <property type="entry name" value="PRK05550.1"/>
    <property type="match status" value="1"/>
</dbReference>
<dbReference type="InterPro" id="IPR002569">
    <property type="entry name" value="Met_Sox_Rdtase_MsrA_dom"/>
</dbReference>
<organism evidence="9 10">
    <name type="scientific">Flavobacterium suzhouense</name>
    <dbReference type="NCBI Taxonomy" id="1529638"/>
    <lineage>
        <taxon>Bacteria</taxon>
        <taxon>Pseudomonadati</taxon>
        <taxon>Bacteroidota</taxon>
        <taxon>Flavobacteriia</taxon>
        <taxon>Flavobacteriales</taxon>
        <taxon>Flavobacteriaceae</taxon>
        <taxon>Flavobacterium</taxon>
    </lineage>
</organism>
<dbReference type="NCBIfam" id="TIGR00357">
    <property type="entry name" value="peptide-methionine (R)-S-oxide reductase MsrB"/>
    <property type="match status" value="1"/>
</dbReference>
<comment type="function">
    <text evidence="3 7">Has an important function as a repair enzyme for proteins that have been inactivated by oxidation. Catalyzes the reversible oxidation-reduction of methionine sulfoxide in proteins to methionine.</text>
</comment>
<proteinExistence type="inferred from homology"/>
<keyword evidence="2" id="KW-0511">Multifunctional enzyme</keyword>
<dbReference type="RefSeq" id="WP_379821127.1">
    <property type="nucleotide sequence ID" value="NZ_JBHUMD010000026.1"/>
</dbReference>
<comment type="catalytic activity">
    <reaction evidence="5">
        <text>L-methionyl-[protein] + [thioredoxin]-disulfide + H2O = L-methionyl-(R)-S-oxide-[protein] + [thioredoxin]-dithiol</text>
        <dbReference type="Rhea" id="RHEA:24164"/>
        <dbReference type="Rhea" id="RHEA-COMP:10698"/>
        <dbReference type="Rhea" id="RHEA-COMP:10700"/>
        <dbReference type="Rhea" id="RHEA-COMP:12313"/>
        <dbReference type="Rhea" id="RHEA-COMP:12314"/>
        <dbReference type="ChEBI" id="CHEBI:15377"/>
        <dbReference type="ChEBI" id="CHEBI:16044"/>
        <dbReference type="ChEBI" id="CHEBI:29950"/>
        <dbReference type="ChEBI" id="CHEBI:45764"/>
        <dbReference type="ChEBI" id="CHEBI:50058"/>
        <dbReference type="EC" id="1.8.4.12"/>
    </reaction>
</comment>
<evidence type="ECO:0000256" key="6">
    <source>
        <dbReference type="ARBA" id="ARBA00048782"/>
    </source>
</evidence>
<dbReference type="Gene3D" id="3.30.1060.10">
    <property type="entry name" value="Peptide methionine sulphoxide reductase MsrA"/>
    <property type="match status" value="1"/>
</dbReference>
<evidence type="ECO:0000256" key="4">
    <source>
        <dbReference type="ARBA" id="ARBA00047806"/>
    </source>
</evidence>
<dbReference type="Pfam" id="PF01641">
    <property type="entry name" value="SelR"/>
    <property type="match status" value="1"/>
</dbReference>
<dbReference type="PANTHER" id="PTHR43774">
    <property type="entry name" value="PEPTIDE METHIONINE SULFOXIDE REDUCTASE"/>
    <property type="match status" value="1"/>
</dbReference>
<comment type="catalytic activity">
    <reaction evidence="6 7">
        <text>[thioredoxin]-disulfide + L-methionine + H2O = L-methionine (S)-S-oxide + [thioredoxin]-dithiol</text>
        <dbReference type="Rhea" id="RHEA:19993"/>
        <dbReference type="Rhea" id="RHEA-COMP:10698"/>
        <dbReference type="Rhea" id="RHEA-COMP:10700"/>
        <dbReference type="ChEBI" id="CHEBI:15377"/>
        <dbReference type="ChEBI" id="CHEBI:29950"/>
        <dbReference type="ChEBI" id="CHEBI:50058"/>
        <dbReference type="ChEBI" id="CHEBI:57844"/>
        <dbReference type="ChEBI" id="CHEBI:58772"/>
        <dbReference type="EC" id="1.8.4.11"/>
    </reaction>
</comment>
<dbReference type="GO" id="GO:0008113">
    <property type="term" value="F:peptide-methionine (S)-S-oxide reductase activity"/>
    <property type="evidence" value="ECO:0007669"/>
    <property type="project" value="UniProtKB-EC"/>
</dbReference>
<dbReference type="SUPFAM" id="SSF55068">
    <property type="entry name" value="Peptide methionine sulfoxide reductase"/>
    <property type="match status" value="1"/>
</dbReference>
<evidence type="ECO:0000256" key="5">
    <source>
        <dbReference type="ARBA" id="ARBA00048488"/>
    </source>
</evidence>
<keyword evidence="10" id="KW-1185">Reference proteome</keyword>
<evidence type="ECO:0000313" key="9">
    <source>
        <dbReference type="EMBL" id="MFD2602695.1"/>
    </source>
</evidence>
<dbReference type="Proteomes" id="UP001597480">
    <property type="component" value="Unassembled WGS sequence"/>
</dbReference>
<reference evidence="10" key="1">
    <citation type="journal article" date="2019" name="Int. J. Syst. Evol. Microbiol.">
        <title>The Global Catalogue of Microorganisms (GCM) 10K type strain sequencing project: providing services to taxonomists for standard genome sequencing and annotation.</title>
        <authorList>
            <consortium name="The Broad Institute Genomics Platform"/>
            <consortium name="The Broad Institute Genome Sequencing Center for Infectious Disease"/>
            <person name="Wu L."/>
            <person name="Ma J."/>
        </authorList>
    </citation>
    <scope>NUCLEOTIDE SEQUENCE [LARGE SCALE GENOMIC DNA]</scope>
    <source>
        <strain evidence="10">KCTC 42107</strain>
    </source>
</reference>
<dbReference type="SUPFAM" id="SSF51316">
    <property type="entry name" value="Mss4-like"/>
    <property type="match status" value="1"/>
</dbReference>
<sequence length="333" mass="37773">MLKWIDVIRFASTGNPVPDKKIVKKNEEWQMLLSPEEFRITRLKGTERAHSSEMCSLFEPGKYACVCCGTLLFDANQKFESGTGWPSFTQPATENAVAYTKDISYGMVRIETVCNTCDAHLGHVFPDGPEPSGLRYCMNAVALKKIENNERKATFGGGCFWCTEAVFTQLKGVLKVESGYSGGKITNPTYREVCSGLTGHAEVVEVTYDPDEISYADLLRIHLSTHNPTTLNRQGADVGTQYRSVVFYRNEDEKTTALEIISELQEAYDMPIVTEVSPLDYFYRAEDYHQDYYANNSQEGYCQAVIDPKLRKFRELFKSRLKDTEQEMNNDHV</sequence>
<evidence type="ECO:0000256" key="7">
    <source>
        <dbReference type="HAMAP-Rule" id="MF_01401"/>
    </source>
</evidence>
<protein>
    <recommendedName>
        <fullName evidence="7">Peptide methionine sulfoxide reductase MsrA</fullName>
        <shortName evidence="7">Protein-methionine-S-oxide reductase</shortName>
        <ecNumber evidence="7">1.8.4.11</ecNumber>
    </recommendedName>
    <alternativeName>
        <fullName evidence="7">Peptide-methionine (S)-S-oxide reductase</fullName>
        <shortName evidence="7">Peptide Met(O) reductase</shortName>
    </alternativeName>
</protein>
<dbReference type="HAMAP" id="MF_01401">
    <property type="entry name" value="MsrA"/>
    <property type="match status" value="1"/>
</dbReference>
<dbReference type="InterPro" id="IPR036509">
    <property type="entry name" value="Met_Sox_Rdtase_MsrA_sf"/>
</dbReference>
<evidence type="ECO:0000256" key="3">
    <source>
        <dbReference type="ARBA" id="ARBA00024679"/>
    </source>
</evidence>
<feature type="domain" description="MsrB" evidence="8">
    <location>
        <begin position="26"/>
        <end position="148"/>
    </location>
</feature>
<dbReference type="PROSITE" id="PS51790">
    <property type="entry name" value="MSRB"/>
    <property type="match status" value="1"/>
</dbReference>
<name>A0ABW5NUS7_9FLAO</name>